<name>A0A9P5Q4F2_9AGAR</name>
<dbReference type="Gene3D" id="3.30.710.10">
    <property type="entry name" value="Potassium Channel Kv1.1, Chain A"/>
    <property type="match status" value="1"/>
</dbReference>
<evidence type="ECO:0000313" key="2">
    <source>
        <dbReference type="Proteomes" id="UP000772434"/>
    </source>
</evidence>
<dbReference type="Proteomes" id="UP000772434">
    <property type="component" value="Unassembled WGS sequence"/>
</dbReference>
<proteinExistence type="predicted"/>
<organism evidence="1 2">
    <name type="scientific">Rhodocollybia butyracea</name>
    <dbReference type="NCBI Taxonomy" id="206335"/>
    <lineage>
        <taxon>Eukaryota</taxon>
        <taxon>Fungi</taxon>
        <taxon>Dikarya</taxon>
        <taxon>Basidiomycota</taxon>
        <taxon>Agaricomycotina</taxon>
        <taxon>Agaricomycetes</taxon>
        <taxon>Agaricomycetidae</taxon>
        <taxon>Agaricales</taxon>
        <taxon>Marasmiineae</taxon>
        <taxon>Omphalotaceae</taxon>
        <taxon>Rhodocollybia</taxon>
    </lineage>
</organism>
<dbReference type="InterPro" id="IPR011333">
    <property type="entry name" value="SKP1/BTB/POZ_sf"/>
</dbReference>
<reference evidence="1" key="1">
    <citation type="submission" date="2020-11" db="EMBL/GenBank/DDBJ databases">
        <authorList>
            <consortium name="DOE Joint Genome Institute"/>
            <person name="Ahrendt S."/>
            <person name="Riley R."/>
            <person name="Andreopoulos W."/>
            <person name="Labutti K."/>
            <person name="Pangilinan J."/>
            <person name="Ruiz-Duenas F.J."/>
            <person name="Barrasa J.M."/>
            <person name="Sanchez-Garcia M."/>
            <person name="Camarero S."/>
            <person name="Miyauchi S."/>
            <person name="Serrano A."/>
            <person name="Linde D."/>
            <person name="Babiker R."/>
            <person name="Drula E."/>
            <person name="Ayuso-Fernandez I."/>
            <person name="Pacheco R."/>
            <person name="Padilla G."/>
            <person name="Ferreira P."/>
            <person name="Barriuso J."/>
            <person name="Kellner H."/>
            <person name="Castanera R."/>
            <person name="Alfaro M."/>
            <person name="Ramirez L."/>
            <person name="Pisabarro A.G."/>
            <person name="Kuo A."/>
            <person name="Tritt A."/>
            <person name="Lipzen A."/>
            <person name="He G."/>
            <person name="Yan M."/>
            <person name="Ng V."/>
            <person name="Cullen D."/>
            <person name="Martin F."/>
            <person name="Rosso M.-N."/>
            <person name="Henrissat B."/>
            <person name="Hibbett D."/>
            <person name="Martinez A.T."/>
            <person name="Grigoriev I.V."/>
        </authorList>
    </citation>
    <scope>NUCLEOTIDE SEQUENCE</scope>
    <source>
        <strain evidence="1">AH 40177</strain>
    </source>
</reference>
<comment type="caution">
    <text evidence="1">The sequence shown here is derived from an EMBL/GenBank/DDBJ whole genome shotgun (WGS) entry which is preliminary data.</text>
</comment>
<sequence length="257" mass="28973">MSDSFTAAPPRTLSALFKGPGDVIIHSADDVEFHLFKKHLEYGAGGFPPAETCANSDEIIQLPESSETLEIFFQFIYPQRSPSLKGLEFEKFMLLAETAEKYEAFALINACQLQLRLSFIHKHPKRILEFAVRHNHQDLIIELAPILVETPLSELEGILSLPVHKAWSRYRENWLLAFQRGLSKIPTHTCLGDQFRGFVFTWLQLLNGDNMGLSRLDWMFSAFPVGSGNSDCCCKAGIHWKGIIQAELNAIPLLDLS</sequence>
<evidence type="ECO:0000313" key="1">
    <source>
        <dbReference type="EMBL" id="KAF9074422.1"/>
    </source>
</evidence>
<evidence type="ECO:0008006" key="3">
    <source>
        <dbReference type="Google" id="ProtNLM"/>
    </source>
</evidence>
<dbReference type="OrthoDB" id="3184970at2759"/>
<keyword evidence="2" id="KW-1185">Reference proteome</keyword>
<accession>A0A9P5Q4F2</accession>
<protein>
    <recommendedName>
        <fullName evidence="3">BTB domain-containing protein</fullName>
    </recommendedName>
</protein>
<gene>
    <name evidence="1" type="ORF">BDP27DRAFT_1359520</name>
</gene>
<dbReference type="EMBL" id="JADNRY010000013">
    <property type="protein sequence ID" value="KAF9074422.1"/>
    <property type="molecule type" value="Genomic_DNA"/>
</dbReference>
<dbReference type="AlphaFoldDB" id="A0A9P5Q4F2"/>